<feature type="transmembrane region" description="Helical" evidence="8">
    <location>
        <begin position="38"/>
        <end position="63"/>
    </location>
</feature>
<name>A0A422NX05_9TRYP</name>
<evidence type="ECO:0000256" key="8">
    <source>
        <dbReference type="SAM" id="Phobius"/>
    </source>
</evidence>
<keyword evidence="8" id="KW-0812">Transmembrane</keyword>
<gene>
    <name evidence="10" type="ORF">Tco025E_06873</name>
</gene>
<organism evidence="10 11">
    <name type="scientific">Trypanosoma conorhini</name>
    <dbReference type="NCBI Taxonomy" id="83891"/>
    <lineage>
        <taxon>Eukaryota</taxon>
        <taxon>Discoba</taxon>
        <taxon>Euglenozoa</taxon>
        <taxon>Kinetoplastea</taxon>
        <taxon>Metakinetoplastina</taxon>
        <taxon>Trypanosomatida</taxon>
        <taxon>Trypanosomatidae</taxon>
        <taxon>Trypanosoma</taxon>
    </lineage>
</organism>
<dbReference type="InterPro" id="IPR000719">
    <property type="entry name" value="Prot_kinase_dom"/>
</dbReference>
<dbReference type="Proteomes" id="UP000284403">
    <property type="component" value="Unassembled WGS sequence"/>
</dbReference>
<keyword evidence="4 10" id="KW-0418">Kinase</keyword>
<evidence type="ECO:0000256" key="3">
    <source>
        <dbReference type="ARBA" id="ARBA00022741"/>
    </source>
</evidence>
<dbReference type="PROSITE" id="PS50011">
    <property type="entry name" value="PROTEIN_KINASE_DOM"/>
    <property type="match status" value="1"/>
</dbReference>
<keyword evidence="11" id="KW-1185">Reference proteome</keyword>
<dbReference type="SUPFAM" id="SSF56112">
    <property type="entry name" value="Protein kinase-like (PK-like)"/>
    <property type="match status" value="1"/>
</dbReference>
<dbReference type="EC" id="2.7.11.-" evidence="10"/>
<dbReference type="InterPro" id="IPR019734">
    <property type="entry name" value="TPR_rpt"/>
</dbReference>
<evidence type="ECO:0000256" key="7">
    <source>
        <dbReference type="SAM" id="MobiDB-lite"/>
    </source>
</evidence>
<keyword evidence="3" id="KW-0547">Nucleotide-binding</keyword>
<evidence type="ECO:0000259" key="9">
    <source>
        <dbReference type="PROSITE" id="PS50011"/>
    </source>
</evidence>
<evidence type="ECO:0000313" key="11">
    <source>
        <dbReference type="Proteomes" id="UP000284403"/>
    </source>
</evidence>
<evidence type="ECO:0000256" key="2">
    <source>
        <dbReference type="ARBA" id="ARBA00022679"/>
    </source>
</evidence>
<feature type="repeat" description="TPR" evidence="6">
    <location>
        <begin position="737"/>
        <end position="770"/>
    </location>
</feature>
<reference evidence="10 11" key="1">
    <citation type="journal article" date="2018" name="BMC Genomics">
        <title>Genomic comparison of Trypanosoma conorhini and Trypanosoma rangeli to Trypanosoma cruzi strains of high and low virulence.</title>
        <authorList>
            <person name="Bradwell K.R."/>
            <person name="Koparde V.N."/>
            <person name="Matveyev A.V."/>
            <person name="Serrano M.G."/>
            <person name="Alves J.M."/>
            <person name="Parikh H."/>
            <person name="Huang B."/>
            <person name="Lee V."/>
            <person name="Espinosa-Alvarez O."/>
            <person name="Ortiz P.A."/>
            <person name="Costa-Martins A.G."/>
            <person name="Teixeira M.M."/>
            <person name="Buck G.A."/>
        </authorList>
    </citation>
    <scope>NUCLEOTIDE SEQUENCE [LARGE SCALE GENOMIC DNA]</scope>
    <source>
        <strain evidence="10 11">025E</strain>
    </source>
</reference>
<keyword evidence="2 10" id="KW-0808">Transferase</keyword>
<feature type="transmembrane region" description="Helical" evidence="8">
    <location>
        <begin position="406"/>
        <end position="430"/>
    </location>
</feature>
<dbReference type="RefSeq" id="XP_029226136.1">
    <property type="nucleotide sequence ID" value="XM_029373741.1"/>
</dbReference>
<dbReference type="AlphaFoldDB" id="A0A422NX05"/>
<keyword evidence="8" id="KW-0472">Membrane</keyword>
<feature type="domain" description="Protein kinase" evidence="9">
    <location>
        <begin position="897"/>
        <end position="998"/>
    </location>
</feature>
<evidence type="ECO:0000256" key="6">
    <source>
        <dbReference type="PROSITE-ProRule" id="PRU00339"/>
    </source>
</evidence>
<evidence type="ECO:0000256" key="4">
    <source>
        <dbReference type="ARBA" id="ARBA00022777"/>
    </source>
</evidence>
<keyword evidence="1" id="KW-0723">Serine/threonine-protein kinase</keyword>
<dbReference type="PANTHER" id="PTHR11584">
    <property type="entry name" value="SERINE/THREONINE PROTEIN KINASE"/>
    <property type="match status" value="1"/>
</dbReference>
<feature type="region of interest" description="Disordered" evidence="7">
    <location>
        <begin position="495"/>
        <end position="525"/>
    </location>
</feature>
<keyword evidence="8" id="KW-1133">Transmembrane helix</keyword>
<dbReference type="PROSITE" id="PS50005">
    <property type="entry name" value="TPR"/>
    <property type="match status" value="1"/>
</dbReference>
<comment type="caution">
    <text evidence="10">The sequence shown here is derived from an EMBL/GenBank/DDBJ whole genome shotgun (WGS) entry which is preliminary data.</text>
</comment>
<accession>A0A422NX05</accession>
<keyword evidence="6" id="KW-0802">TPR repeat</keyword>
<dbReference type="OrthoDB" id="4062651at2759"/>
<dbReference type="Pfam" id="PF00069">
    <property type="entry name" value="Pkinase"/>
    <property type="match status" value="1"/>
</dbReference>
<dbReference type="InterPro" id="IPR011009">
    <property type="entry name" value="Kinase-like_dom_sf"/>
</dbReference>
<dbReference type="GO" id="GO:0004674">
    <property type="term" value="F:protein serine/threonine kinase activity"/>
    <property type="evidence" value="ECO:0007669"/>
    <property type="project" value="UniProtKB-KW"/>
</dbReference>
<feature type="compositionally biased region" description="Low complexity" evidence="7">
    <location>
        <begin position="495"/>
        <end position="504"/>
    </location>
</feature>
<evidence type="ECO:0000313" key="10">
    <source>
        <dbReference type="EMBL" id="RNF10008.1"/>
    </source>
</evidence>
<protein>
    <submittedName>
        <fullName evidence="10">Putative MAP protein kinase</fullName>
        <ecNumber evidence="10">2.7.11.-</ecNumber>
    </submittedName>
</protein>
<evidence type="ECO:0000256" key="5">
    <source>
        <dbReference type="ARBA" id="ARBA00022840"/>
    </source>
</evidence>
<sequence length="998" mass="111043">MLFRVFGHYATRDDKRRDFEEGSEASQPGGHRTCRLRIMVLIAGIMCFGVALVGVVSFFPMYFVTFTTALDATRMVHSQAINLFLTASNTSAMHLPTLIHAISANYVLTMNSSSDFFPKEKERLLFALTNVMSKKLYRDIVGHFMVALAGPPGEEWGVLAASGFDNGEIGGTVMHGGSTAPLYRIDPGKGSFASPLRSLTTYNMSLYPALTQKNGAYKAIVEPWNASMAAGVAWKRRWLTKGTSFSCMYFNYVLPFAVNKSLGFWEIAFNASVFDHWAGRSLSRALRSNGRFLLLDAKQDVVVLNNWGQKSANRTSKSAQLTMHMFDSHAITDALVREAMEHVRRRGGFAQLMKDRDQSELSFRYNGDEAYARVLRLTDSAGLDVLMFTITLQADFFSEIYRSSTYVALATGLSVLMVAILAMLIAYFLVRPMRRLVPELKRAANLQLHGQDDKSDVWKRSRIAEVREVQDAYAELTRQLTILKTFVPGAILASPSVSSKSSSSTHKDHSFPWRRRGVQQHPPSQLRDSLLNTRTELDVMEHSTFSKVRQEMRLNSRVFKERTNTFVRRYCTMVLIENAQPASLDTYFSNVLACATEQNGCPEYSRPEGTLVSFGAHSQLPMHAIKGCRFAFELFAKLTPQEKKTITIFIATEEFHVGTCGAQSKNARVVVGVMNLRELAKVANRLGCRIAATSGTASQLQGHHAYPVECVLPSSSTEAVVLFELRPETAGLQAMGTPMHFRLGFAAMRQGNYKQAISHFRRVGKSDPQRRRLIRLCARRCALNDNTSYVRLASDILQEWVPDVSVTAANELGPTNTTEFTEAALGRARSSHKFLTSAQSKASSHSRCPESECGALFEVLEVSSSSSSGSFQACEEGGNAADDLPLFLTDMNQRVWTRSLKKISEGAFSSVFLGMSEDGVQVAIKCIPRRRRDIMQESLEAEMNVASKLRHPNIVQYVSCSVVQSHLAIIMEYVPGGSLHTVIKNFGRMSPLVARRFT</sequence>
<feature type="non-terminal residue" evidence="10">
    <location>
        <position position="998"/>
    </location>
</feature>
<evidence type="ECO:0000256" key="1">
    <source>
        <dbReference type="ARBA" id="ARBA00022527"/>
    </source>
</evidence>
<dbReference type="EMBL" id="MKKU01000494">
    <property type="protein sequence ID" value="RNF10008.1"/>
    <property type="molecule type" value="Genomic_DNA"/>
</dbReference>
<keyword evidence="5" id="KW-0067">ATP-binding</keyword>
<dbReference type="Gene3D" id="1.10.510.10">
    <property type="entry name" value="Transferase(Phosphotransferase) domain 1"/>
    <property type="match status" value="1"/>
</dbReference>
<dbReference type="GeneID" id="40320484"/>
<proteinExistence type="predicted"/>
<dbReference type="PANTHER" id="PTHR11584:SF369">
    <property type="entry name" value="MITOGEN-ACTIVATED PROTEIN KINASE KINASE KINASE 19-RELATED"/>
    <property type="match status" value="1"/>
</dbReference>
<dbReference type="GO" id="GO:0005524">
    <property type="term" value="F:ATP binding"/>
    <property type="evidence" value="ECO:0007669"/>
    <property type="project" value="UniProtKB-KW"/>
</dbReference>